<dbReference type="Gene3D" id="2.40.170.20">
    <property type="entry name" value="TonB-dependent receptor, beta-barrel domain"/>
    <property type="match status" value="1"/>
</dbReference>
<comment type="caution">
    <text evidence="13">The sequence shown here is derived from an EMBL/GenBank/DDBJ whole genome shotgun (WGS) entry which is preliminary data.</text>
</comment>
<dbReference type="OrthoDB" id="9768177at2"/>
<dbReference type="SUPFAM" id="SSF56935">
    <property type="entry name" value="Porins"/>
    <property type="match status" value="1"/>
</dbReference>
<proteinExistence type="inferred from homology"/>
<gene>
    <name evidence="13" type="ORF">DC487_14180</name>
</gene>
<evidence type="ECO:0000256" key="7">
    <source>
        <dbReference type="ARBA" id="ARBA00023237"/>
    </source>
</evidence>
<dbReference type="NCBIfam" id="TIGR04056">
    <property type="entry name" value="OMP_RagA_SusC"/>
    <property type="match status" value="1"/>
</dbReference>
<dbReference type="InterPro" id="IPR012910">
    <property type="entry name" value="Plug_dom"/>
</dbReference>
<evidence type="ECO:0000256" key="1">
    <source>
        <dbReference type="ARBA" id="ARBA00004571"/>
    </source>
</evidence>
<keyword evidence="3 8" id="KW-1134">Transmembrane beta strand</keyword>
<dbReference type="Gene3D" id="2.170.130.10">
    <property type="entry name" value="TonB-dependent receptor, plug domain"/>
    <property type="match status" value="1"/>
</dbReference>
<evidence type="ECO:0000256" key="4">
    <source>
        <dbReference type="ARBA" id="ARBA00022692"/>
    </source>
</evidence>
<keyword evidence="14" id="KW-1185">Reference proteome</keyword>
<dbReference type="InterPro" id="IPR039426">
    <property type="entry name" value="TonB-dep_rcpt-like"/>
</dbReference>
<evidence type="ECO:0000256" key="8">
    <source>
        <dbReference type="PROSITE-ProRule" id="PRU01360"/>
    </source>
</evidence>
<dbReference type="InterPro" id="IPR008969">
    <property type="entry name" value="CarboxyPept-like_regulatory"/>
</dbReference>
<dbReference type="Proteomes" id="UP000245627">
    <property type="component" value="Unassembled WGS sequence"/>
</dbReference>
<evidence type="ECO:0000313" key="13">
    <source>
        <dbReference type="EMBL" id="PVH24233.1"/>
    </source>
</evidence>
<dbReference type="Gene3D" id="2.60.40.1120">
    <property type="entry name" value="Carboxypeptidase-like, regulatory domain"/>
    <property type="match status" value="1"/>
</dbReference>
<reference evidence="13 14" key="1">
    <citation type="submission" date="2018-04" db="EMBL/GenBank/DDBJ databases">
        <title>Sphingobacterium cortibacter sp. nov.</title>
        <authorList>
            <person name="Li Y."/>
        </authorList>
    </citation>
    <scope>NUCLEOTIDE SEQUENCE [LARGE SCALE GENOMIC DNA]</scope>
    <source>
        <strain evidence="13 14">2c-3</strain>
    </source>
</reference>
<evidence type="ECO:0000256" key="6">
    <source>
        <dbReference type="ARBA" id="ARBA00023136"/>
    </source>
</evidence>
<evidence type="ECO:0000256" key="10">
    <source>
        <dbReference type="SAM" id="SignalP"/>
    </source>
</evidence>
<dbReference type="Pfam" id="PF00593">
    <property type="entry name" value="TonB_dep_Rec_b-barrel"/>
    <property type="match status" value="1"/>
</dbReference>
<keyword evidence="4 8" id="KW-0812">Transmembrane</keyword>
<dbReference type="SUPFAM" id="SSF49464">
    <property type="entry name" value="Carboxypeptidase regulatory domain-like"/>
    <property type="match status" value="1"/>
</dbReference>
<feature type="domain" description="TonB-dependent receptor plug" evidence="12">
    <location>
        <begin position="125"/>
        <end position="238"/>
    </location>
</feature>
<dbReference type="NCBIfam" id="TIGR04057">
    <property type="entry name" value="SusC_RagA_signa"/>
    <property type="match status" value="1"/>
</dbReference>
<dbReference type="Pfam" id="PF07715">
    <property type="entry name" value="Plug"/>
    <property type="match status" value="1"/>
</dbReference>
<keyword evidence="2 8" id="KW-0813">Transport</keyword>
<dbReference type="InterPro" id="IPR023997">
    <property type="entry name" value="TonB-dep_OMP_SusC/RagA_CS"/>
</dbReference>
<keyword evidence="6 8" id="KW-0472">Membrane</keyword>
<dbReference type="InterPro" id="IPR036942">
    <property type="entry name" value="Beta-barrel_TonB_sf"/>
</dbReference>
<sequence>MISNFTLRTVMSISLLMVLFMSAFAQNNNLAGRVSTRSGEAVQGATVRVLGTQLAISTNEAGEYAFNGVPLGNRMVTVEVVGFETAQQSIVIAAGSNTLNIQLQESSSNLEEVVVIGYGSQRRDQLTGSITAIGSKDFQSGVITTPEQLIQGKAAGVQITSAGGRPGSGSTVRIRAGASLNASNDPLYVIDGVPFSPTTINGSASPMSLINPNDIESFTVLKDANATAIYGSRASNGVVLITTKKGTTGAPRINFSTVNSLSTIDKYYEVMSADSLRSYVNTYGTAAQIARLGTENTDWQREIYRTAFTTDNNVSIAGAYKGLPYRASVGYLNQQGVLKRDVMDRTSASLSVTPKFFNNSLKVELNLKGSLQNSMFANDGAIGSAIVFDPTQPVYQENACGNYFEYMQGDLPHPLAPRNPLAMINLKDDDAKVARSFGNVQIDYTMPFISGLRANLNLGYDISRGQGGVFVPDFAAMENRTQGLQTRFMNDYTNLVGEFYLNYNKTFSAINGHLDATAGYGYYDYQTATNNYPSLRADGTVLTEPVFPRDIQQNRLISYFGRATYTANEKYIISGTLRADGSSRYSPENRWGVFPSAGVTWRVNRESFLEDVTTLSKLNLRLSYGVTGQQDGIANYSYLPNYYLSVNEAQYQFGEEFYRTYSPIAYDRDLRWESTATYNAGVDFGILGDRIDGSIDVYRKNTRDLLSTIPIPIGTNFSNRLLTNVGNMENTGVEFNLNAIPVRRENFSWNVNFNFTYNTNKVTNLTAVADPNYFVEVGGITGGTGQNVQAHVVGYSPFTYRLQQQIYGADGRPLEGVYADINGDGVGNESDRRLFGSPLPRYLLGFSTGIDYKNWTFSTVLRSNLGQHIYDNISSNLAIRNNVLSPIGIINNAPSSLTNTNFINNSALSNFYLHDGSFLRMDNISVGYNFMNALGEGKNIRVSGNVQNVFVLSGYKGIDPEIQGGIDNNLYPRPRTFVLGVNLDL</sequence>
<dbReference type="InterPro" id="IPR000531">
    <property type="entry name" value="Beta-barrel_TonB"/>
</dbReference>
<dbReference type="RefSeq" id="WP_116776631.1">
    <property type="nucleotide sequence ID" value="NZ_QDKG01000006.1"/>
</dbReference>
<feature type="signal peptide" evidence="10">
    <location>
        <begin position="1"/>
        <end position="25"/>
    </location>
</feature>
<keyword evidence="7 8" id="KW-0998">Cell outer membrane</keyword>
<dbReference type="AlphaFoldDB" id="A0A2T8HFQ6"/>
<evidence type="ECO:0000313" key="14">
    <source>
        <dbReference type="Proteomes" id="UP000245627"/>
    </source>
</evidence>
<evidence type="ECO:0000256" key="5">
    <source>
        <dbReference type="ARBA" id="ARBA00023077"/>
    </source>
</evidence>
<comment type="subcellular location">
    <subcellularLocation>
        <location evidence="1 8">Cell outer membrane</location>
        <topology evidence="1 8">Multi-pass membrane protein</topology>
    </subcellularLocation>
</comment>
<feature type="chain" id="PRO_5015593504" evidence="10">
    <location>
        <begin position="26"/>
        <end position="985"/>
    </location>
</feature>
<dbReference type="EMBL" id="QDKG01000006">
    <property type="protein sequence ID" value="PVH24233.1"/>
    <property type="molecule type" value="Genomic_DNA"/>
</dbReference>
<keyword evidence="5 9" id="KW-0798">TonB box</keyword>
<protein>
    <submittedName>
        <fullName evidence="13">SusC/RagA family protein</fullName>
    </submittedName>
</protein>
<dbReference type="GO" id="GO:0009279">
    <property type="term" value="C:cell outer membrane"/>
    <property type="evidence" value="ECO:0007669"/>
    <property type="project" value="UniProtKB-SubCell"/>
</dbReference>
<evidence type="ECO:0000259" key="11">
    <source>
        <dbReference type="Pfam" id="PF00593"/>
    </source>
</evidence>
<evidence type="ECO:0000256" key="3">
    <source>
        <dbReference type="ARBA" id="ARBA00022452"/>
    </source>
</evidence>
<dbReference type="InterPro" id="IPR037066">
    <property type="entry name" value="Plug_dom_sf"/>
</dbReference>
<evidence type="ECO:0000259" key="12">
    <source>
        <dbReference type="Pfam" id="PF07715"/>
    </source>
</evidence>
<dbReference type="InterPro" id="IPR023996">
    <property type="entry name" value="TonB-dep_OMP_SusC/RagA"/>
</dbReference>
<feature type="domain" description="TonB-dependent receptor-like beta-barrel" evidence="11">
    <location>
        <begin position="427"/>
        <end position="949"/>
    </location>
</feature>
<organism evidence="13 14">
    <name type="scientific">Sphingobacterium corticibacter</name>
    <dbReference type="NCBI Taxonomy" id="2171749"/>
    <lineage>
        <taxon>Bacteria</taxon>
        <taxon>Pseudomonadati</taxon>
        <taxon>Bacteroidota</taxon>
        <taxon>Sphingobacteriia</taxon>
        <taxon>Sphingobacteriales</taxon>
        <taxon>Sphingobacteriaceae</taxon>
        <taxon>Sphingobacterium</taxon>
    </lineage>
</organism>
<dbReference type="PROSITE" id="PS52016">
    <property type="entry name" value="TONB_DEPENDENT_REC_3"/>
    <property type="match status" value="1"/>
</dbReference>
<evidence type="ECO:0000256" key="2">
    <source>
        <dbReference type="ARBA" id="ARBA00022448"/>
    </source>
</evidence>
<evidence type="ECO:0000256" key="9">
    <source>
        <dbReference type="RuleBase" id="RU003357"/>
    </source>
</evidence>
<comment type="similarity">
    <text evidence="8 9">Belongs to the TonB-dependent receptor family.</text>
</comment>
<accession>A0A2T8HFQ6</accession>
<dbReference type="Pfam" id="PF13715">
    <property type="entry name" value="CarbopepD_reg_2"/>
    <property type="match status" value="1"/>
</dbReference>
<keyword evidence="10" id="KW-0732">Signal</keyword>
<name>A0A2T8HFQ6_9SPHI</name>